<keyword evidence="1" id="KW-0812">Transmembrane</keyword>
<dbReference type="STRING" id="354355.SAMN05660816_01150"/>
<organism evidence="2 3">
    <name type="scientific">Niastella yeongjuensis</name>
    <dbReference type="NCBI Taxonomy" id="354355"/>
    <lineage>
        <taxon>Bacteria</taxon>
        <taxon>Pseudomonadati</taxon>
        <taxon>Bacteroidota</taxon>
        <taxon>Chitinophagia</taxon>
        <taxon>Chitinophagales</taxon>
        <taxon>Chitinophagaceae</taxon>
        <taxon>Niastella</taxon>
    </lineage>
</organism>
<evidence type="ECO:0000256" key="1">
    <source>
        <dbReference type="SAM" id="Phobius"/>
    </source>
</evidence>
<sequence>MEVTSLIIEIICFLVSLALFRQAFTPKYLIAFPFFLLITIGVEFANKLFVKTDRSAALLFNTFTTFEIIFYLYIIRCCLYNLKIRKIILWVMTIYPVLVLINSAFFQVKTFHTSTYSFGCLLIVGACIYYFLELFQSTRSVNLLKEPAFWICSGLLFFYTCSFPLFGLWNHLHGLPGIILRNLSTVLQILNVLLYSLFSIAFLCRVRFRKVRAAAL</sequence>
<accession>A0A1V9ELJ9</accession>
<keyword evidence="1" id="KW-0472">Membrane</keyword>
<keyword evidence="3" id="KW-1185">Reference proteome</keyword>
<keyword evidence="1" id="KW-1133">Transmembrane helix</keyword>
<feature type="transmembrane region" description="Helical" evidence="1">
    <location>
        <begin position="6"/>
        <end position="24"/>
    </location>
</feature>
<dbReference type="AlphaFoldDB" id="A0A1V9ELJ9"/>
<proteinExistence type="predicted"/>
<feature type="transmembrane region" description="Helical" evidence="1">
    <location>
        <begin position="114"/>
        <end position="135"/>
    </location>
</feature>
<feature type="transmembrane region" description="Helical" evidence="1">
    <location>
        <begin position="31"/>
        <end position="50"/>
    </location>
</feature>
<feature type="transmembrane region" description="Helical" evidence="1">
    <location>
        <begin position="147"/>
        <end position="169"/>
    </location>
</feature>
<name>A0A1V9ELJ9_9BACT</name>
<dbReference type="EMBL" id="LVXG01000023">
    <property type="protein sequence ID" value="OQP46996.1"/>
    <property type="molecule type" value="Genomic_DNA"/>
</dbReference>
<feature type="transmembrane region" description="Helical" evidence="1">
    <location>
        <begin position="56"/>
        <end position="75"/>
    </location>
</feature>
<comment type="caution">
    <text evidence="2">The sequence shown here is derived from an EMBL/GenBank/DDBJ whole genome shotgun (WGS) entry which is preliminary data.</text>
</comment>
<evidence type="ECO:0000313" key="3">
    <source>
        <dbReference type="Proteomes" id="UP000192610"/>
    </source>
</evidence>
<dbReference type="Proteomes" id="UP000192610">
    <property type="component" value="Unassembled WGS sequence"/>
</dbReference>
<gene>
    <name evidence="2" type="ORF">A4H97_05625</name>
</gene>
<protein>
    <submittedName>
        <fullName evidence="2">Uncharacterized protein</fullName>
    </submittedName>
</protein>
<reference evidence="3" key="1">
    <citation type="submission" date="2016-04" db="EMBL/GenBank/DDBJ databases">
        <authorList>
            <person name="Chen L."/>
            <person name="Zhuang W."/>
            <person name="Wang G."/>
        </authorList>
    </citation>
    <scope>NUCLEOTIDE SEQUENCE [LARGE SCALE GENOMIC DNA]</scope>
    <source>
        <strain evidence="3">17621</strain>
    </source>
</reference>
<feature type="transmembrane region" description="Helical" evidence="1">
    <location>
        <begin position="189"/>
        <end position="208"/>
    </location>
</feature>
<evidence type="ECO:0000313" key="2">
    <source>
        <dbReference type="EMBL" id="OQP46996.1"/>
    </source>
</evidence>
<feature type="transmembrane region" description="Helical" evidence="1">
    <location>
        <begin position="87"/>
        <end position="108"/>
    </location>
</feature>